<evidence type="ECO:0000313" key="17">
    <source>
        <dbReference type="Proteomes" id="UP000243579"/>
    </source>
</evidence>
<evidence type="ECO:0000256" key="10">
    <source>
        <dbReference type="ARBA" id="ARBA00048205"/>
    </source>
</evidence>
<keyword evidence="6 12" id="KW-0819">tRNA processing</keyword>
<evidence type="ECO:0000256" key="2">
    <source>
        <dbReference type="ARBA" id="ARBA00002790"/>
    </source>
</evidence>
<evidence type="ECO:0000256" key="5">
    <source>
        <dbReference type="ARBA" id="ARBA00022643"/>
    </source>
</evidence>
<dbReference type="OrthoDB" id="10262250at2759"/>
<dbReference type="InterPro" id="IPR024036">
    <property type="entry name" value="tRNA-dHydroUridine_Synthase_C"/>
</dbReference>
<dbReference type="GO" id="GO:0000049">
    <property type="term" value="F:tRNA binding"/>
    <property type="evidence" value="ECO:0007669"/>
    <property type="project" value="UniProtKB-KW"/>
</dbReference>
<dbReference type="PANTHER" id="PTHR11082:SF25">
    <property type="entry name" value="DUS-LIKE FMN-BINDING DOMAIN-CONTAINING PROTEIN"/>
    <property type="match status" value="1"/>
</dbReference>
<comment type="catalytic activity">
    <reaction evidence="10">
        <text>a 5,6-dihydrouridine in tRNA + NADP(+) = a uridine in tRNA + NADPH + H(+)</text>
        <dbReference type="Rhea" id="RHEA:23624"/>
        <dbReference type="Rhea" id="RHEA-COMP:13339"/>
        <dbReference type="Rhea" id="RHEA-COMP:13887"/>
        <dbReference type="ChEBI" id="CHEBI:15378"/>
        <dbReference type="ChEBI" id="CHEBI:57783"/>
        <dbReference type="ChEBI" id="CHEBI:58349"/>
        <dbReference type="ChEBI" id="CHEBI:65315"/>
        <dbReference type="ChEBI" id="CHEBI:74443"/>
    </reaction>
</comment>
<keyword evidence="8" id="KW-0694">RNA-binding</keyword>
<gene>
    <name evidence="16" type="ORF">ACHHYP_12704</name>
</gene>
<organism evidence="16 17">
    <name type="scientific">Achlya hypogyna</name>
    <name type="common">Oomycete</name>
    <name type="synonym">Protoachlya hypogyna</name>
    <dbReference type="NCBI Taxonomy" id="1202772"/>
    <lineage>
        <taxon>Eukaryota</taxon>
        <taxon>Sar</taxon>
        <taxon>Stramenopiles</taxon>
        <taxon>Oomycota</taxon>
        <taxon>Saprolegniomycetes</taxon>
        <taxon>Saprolegniales</taxon>
        <taxon>Achlyaceae</taxon>
        <taxon>Achlya</taxon>
    </lineage>
</organism>
<dbReference type="InterPro" id="IPR013785">
    <property type="entry name" value="Aldolase_TIM"/>
</dbReference>
<comment type="function">
    <text evidence="12">Catalyzes the synthesis of dihydrouridine, a modified base found in the D-loop of most tRNAs.</text>
</comment>
<feature type="binding site" evidence="14">
    <location>
        <begin position="17"/>
        <end position="19"/>
    </location>
    <ligand>
        <name>FMN</name>
        <dbReference type="ChEBI" id="CHEBI:58210"/>
    </ligand>
</feature>
<dbReference type="PANTHER" id="PTHR11082">
    <property type="entry name" value="TRNA-DIHYDROURIDINE SYNTHASE"/>
    <property type="match status" value="1"/>
</dbReference>
<reference evidence="16 17" key="1">
    <citation type="journal article" date="2014" name="Genome Biol. Evol.">
        <title>The secreted proteins of Achlya hypogyna and Thraustotheca clavata identify the ancestral oomycete secretome and reveal gene acquisitions by horizontal gene transfer.</title>
        <authorList>
            <person name="Misner I."/>
            <person name="Blouin N."/>
            <person name="Leonard G."/>
            <person name="Richards T.A."/>
            <person name="Lane C.E."/>
        </authorList>
    </citation>
    <scope>NUCLEOTIDE SEQUENCE [LARGE SCALE GENOMIC DNA]</scope>
    <source>
        <strain evidence="16 17">ATCC 48635</strain>
    </source>
</reference>
<dbReference type="EC" id="1.3.1.-" evidence="12"/>
<dbReference type="InterPro" id="IPR001269">
    <property type="entry name" value="DUS_fam"/>
</dbReference>
<feature type="active site" description="Proton donor" evidence="13">
    <location>
        <position position="106"/>
    </location>
</feature>
<feature type="binding site" evidence="14">
    <location>
        <position position="172"/>
    </location>
    <ligand>
        <name>FMN</name>
        <dbReference type="ChEBI" id="CHEBI:58210"/>
    </ligand>
</feature>
<evidence type="ECO:0000256" key="7">
    <source>
        <dbReference type="ARBA" id="ARBA00022857"/>
    </source>
</evidence>
<comment type="similarity">
    <text evidence="12">Belongs to the dus family.</text>
</comment>
<dbReference type="SUPFAM" id="SSF51395">
    <property type="entry name" value="FMN-linked oxidoreductases"/>
    <property type="match status" value="1"/>
</dbReference>
<keyword evidence="17" id="KW-1185">Reference proteome</keyword>
<dbReference type="STRING" id="1202772.A0A1V9ZGG6"/>
<keyword evidence="5 12" id="KW-0288">FMN</keyword>
<dbReference type="EMBL" id="JNBR01000123">
    <property type="protein sequence ID" value="OQR97078.1"/>
    <property type="molecule type" value="Genomic_DNA"/>
</dbReference>
<feature type="domain" description="DUS-like FMN-binding" evidence="15">
    <location>
        <begin position="15"/>
        <end position="318"/>
    </location>
</feature>
<dbReference type="AlphaFoldDB" id="A0A1V9ZGG6"/>
<dbReference type="InterPro" id="IPR035587">
    <property type="entry name" value="DUS-like_FMN-bd"/>
</dbReference>
<protein>
    <recommendedName>
        <fullName evidence="12">tRNA-dihydrouridine synthase</fullName>
        <ecNumber evidence="12">1.3.1.-</ecNumber>
    </recommendedName>
</protein>
<dbReference type="Gene3D" id="1.10.1200.80">
    <property type="entry name" value="Putative flavin oxidoreducatase, domain 2"/>
    <property type="match status" value="1"/>
</dbReference>
<feature type="binding site" evidence="14">
    <location>
        <begin position="233"/>
        <end position="234"/>
    </location>
    <ligand>
        <name>FMN</name>
        <dbReference type="ChEBI" id="CHEBI:58210"/>
    </ligand>
</feature>
<keyword evidence="4 12" id="KW-0285">Flavoprotein</keyword>
<evidence type="ECO:0000256" key="8">
    <source>
        <dbReference type="ARBA" id="ARBA00022884"/>
    </source>
</evidence>
<evidence type="ECO:0000256" key="4">
    <source>
        <dbReference type="ARBA" id="ARBA00022630"/>
    </source>
</evidence>
<accession>A0A1V9ZGG6</accession>
<evidence type="ECO:0000256" key="14">
    <source>
        <dbReference type="PIRSR" id="PIRSR006621-2"/>
    </source>
</evidence>
<evidence type="ECO:0000256" key="6">
    <source>
        <dbReference type="ARBA" id="ARBA00022694"/>
    </source>
</evidence>
<comment type="catalytic activity">
    <reaction evidence="11">
        <text>a 5,6-dihydrouridine in tRNA + NAD(+) = a uridine in tRNA + NADH + H(+)</text>
        <dbReference type="Rhea" id="RHEA:54452"/>
        <dbReference type="Rhea" id="RHEA-COMP:13339"/>
        <dbReference type="Rhea" id="RHEA-COMP:13887"/>
        <dbReference type="ChEBI" id="CHEBI:15378"/>
        <dbReference type="ChEBI" id="CHEBI:57540"/>
        <dbReference type="ChEBI" id="CHEBI:57945"/>
        <dbReference type="ChEBI" id="CHEBI:65315"/>
        <dbReference type="ChEBI" id="CHEBI:74443"/>
    </reaction>
</comment>
<evidence type="ECO:0000256" key="11">
    <source>
        <dbReference type="ARBA" id="ARBA00048802"/>
    </source>
</evidence>
<evidence type="ECO:0000313" key="16">
    <source>
        <dbReference type="EMBL" id="OQR97078.1"/>
    </source>
</evidence>
<dbReference type="Gene3D" id="3.20.20.70">
    <property type="entry name" value="Aldolase class I"/>
    <property type="match status" value="1"/>
</dbReference>
<keyword evidence="7" id="KW-0521">NADP</keyword>
<comment type="caution">
    <text evidence="16">The sequence shown here is derived from an EMBL/GenBank/DDBJ whole genome shotgun (WGS) entry which is preliminary data.</text>
</comment>
<evidence type="ECO:0000256" key="13">
    <source>
        <dbReference type="PIRSR" id="PIRSR006621-1"/>
    </source>
</evidence>
<feature type="binding site" evidence="14">
    <location>
        <position position="76"/>
    </location>
    <ligand>
        <name>FMN</name>
        <dbReference type="ChEBI" id="CHEBI:58210"/>
    </ligand>
</feature>
<dbReference type="PROSITE" id="PS01136">
    <property type="entry name" value="UPF0034"/>
    <property type="match status" value="1"/>
</dbReference>
<dbReference type="Pfam" id="PF01207">
    <property type="entry name" value="Dus"/>
    <property type="match status" value="1"/>
</dbReference>
<evidence type="ECO:0000259" key="15">
    <source>
        <dbReference type="Pfam" id="PF01207"/>
    </source>
</evidence>
<evidence type="ECO:0000256" key="12">
    <source>
        <dbReference type="PIRNR" id="PIRNR006621"/>
    </source>
</evidence>
<feature type="binding site" evidence="14">
    <location>
        <position position="144"/>
    </location>
    <ligand>
        <name>FMN</name>
        <dbReference type="ChEBI" id="CHEBI:58210"/>
    </ligand>
</feature>
<comment type="function">
    <text evidence="2">Catalyzes the synthesis of 5,6-dihydrouridine (D), a modified base found in the D-loop of most tRNAs, via the reduction of the C5-C6 double bond in target uridines.</text>
</comment>
<comment type="cofactor">
    <cofactor evidence="1 12 14">
        <name>FMN</name>
        <dbReference type="ChEBI" id="CHEBI:58210"/>
    </cofactor>
</comment>
<sequence length="332" mass="36925">MSSFWRALPRPFFCVAPMANVTDVAFRAALTELGKPHVMWTEFVSCEALVSTTARTREKMYTTLKYAPAERPIVAQLFGSKPDQFRECAHIVRDLGFDGIDINMGCPEKNVNKQGSGAALIGDPANAQAIIRACQESGLPVSVKTRIGLETIDYHDWISRIIDTEPVALTVHGRTRKEMSLVPAHWDVIGDIVHLVRDKWRSDCILIGNGDVTSLGDAKEKAATYGVDGVMVGRALFGNPWFFQSETLVGERSVEERLAGLVRHTKLCEELLLNHGHNQFHPVKKMYGSYLAGIPYAKQFKEQLMRAATPAEVYSLVDEFVAHEKARTAHQS</sequence>
<proteinExistence type="inferred from homology"/>
<dbReference type="Proteomes" id="UP000243579">
    <property type="component" value="Unassembled WGS sequence"/>
</dbReference>
<keyword evidence="3" id="KW-0820">tRNA-binding</keyword>
<dbReference type="InterPro" id="IPR018517">
    <property type="entry name" value="tRNA_hU_synthase_CS"/>
</dbReference>
<evidence type="ECO:0000256" key="1">
    <source>
        <dbReference type="ARBA" id="ARBA00001917"/>
    </source>
</evidence>
<keyword evidence="9 12" id="KW-0560">Oxidoreductase</keyword>
<dbReference type="PIRSF" id="PIRSF006621">
    <property type="entry name" value="Dus"/>
    <property type="match status" value="1"/>
</dbReference>
<dbReference type="GO" id="GO:0050660">
    <property type="term" value="F:flavin adenine dinucleotide binding"/>
    <property type="evidence" value="ECO:0007669"/>
    <property type="project" value="InterPro"/>
</dbReference>
<dbReference type="CDD" id="cd02801">
    <property type="entry name" value="DUS_like_FMN"/>
    <property type="match status" value="1"/>
</dbReference>
<dbReference type="GO" id="GO:0017150">
    <property type="term" value="F:tRNA dihydrouridine synthase activity"/>
    <property type="evidence" value="ECO:0007669"/>
    <property type="project" value="InterPro"/>
</dbReference>
<evidence type="ECO:0000256" key="3">
    <source>
        <dbReference type="ARBA" id="ARBA00022555"/>
    </source>
</evidence>
<evidence type="ECO:0000256" key="9">
    <source>
        <dbReference type="ARBA" id="ARBA00023002"/>
    </source>
</evidence>
<name>A0A1V9ZGG6_ACHHY</name>
<keyword evidence="14" id="KW-0547">Nucleotide-binding</keyword>